<accession>A0A7K1S3Y9</accession>
<keyword evidence="1" id="KW-0175">Coiled coil</keyword>
<dbReference type="EMBL" id="WPIN01000001">
    <property type="protein sequence ID" value="MVM28529.1"/>
    <property type="molecule type" value="Genomic_DNA"/>
</dbReference>
<reference evidence="2 3" key="1">
    <citation type="submission" date="2019-12" db="EMBL/GenBank/DDBJ databases">
        <title>Spirosoma sp. HMF4905 genome sequencing and assembly.</title>
        <authorList>
            <person name="Kang H."/>
            <person name="Cha I."/>
            <person name="Kim H."/>
            <person name="Joh K."/>
        </authorList>
    </citation>
    <scope>NUCLEOTIDE SEQUENCE [LARGE SCALE GENOMIC DNA]</scope>
    <source>
        <strain evidence="2 3">HMF4905</strain>
    </source>
</reference>
<dbReference type="RefSeq" id="WP_157582649.1">
    <property type="nucleotide sequence ID" value="NZ_WPIN01000001.1"/>
</dbReference>
<evidence type="ECO:0000256" key="1">
    <source>
        <dbReference type="SAM" id="Coils"/>
    </source>
</evidence>
<gene>
    <name evidence="2" type="ORF">GO755_00695</name>
</gene>
<organism evidence="2 3">
    <name type="scientific">Spirosoma arboris</name>
    <dbReference type="NCBI Taxonomy" id="2682092"/>
    <lineage>
        <taxon>Bacteria</taxon>
        <taxon>Pseudomonadati</taxon>
        <taxon>Bacteroidota</taxon>
        <taxon>Cytophagia</taxon>
        <taxon>Cytophagales</taxon>
        <taxon>Cytophagaceae</taxon>
        <taxon>Spirosoma</taxon>
    </lineage>
</organism>
<proteinExistence type="predicted"/>
<comment type="caution">
    <text evidence="2">The sequence shown here is derived from an EMBL/GenBank/DDBJ whole genome shotgun (WGS) entry which is preliminary data.</text>
</comment>
<sequence>MKTSKWSNDLALLNQIASMLRLADSVLKRTIEHSQAQGYTEHLEEHRARLAEVEEKLIEVNEELQGLCLLHEAAILTGNYTESRPG</sequence>
<evidence type="ECO:0000313" key="2">
    <source>
        <dbReference type="EMBL" id="MVM28529.1"/>
    </source>
</evidence>
<keyword evidence="3" id="KW-1185">Reference proteome</keyword>
<protein>
    <submittedName>
        <fullName evidence="2">Uncharacterized protein</fullName>
    </submittedName>
</protein>
<name>A0A7K1S3Y9_9BACT</name>
<dbReference type="Proteomes" id="UP000436006">
    <property type="component" value="Unassembled WGS sequence"/>
</dbReference>
<feature type="coiled-coil region" evidence="1">
    <location>
        <begin position="36"/>
        <end position="70"/>
    </location>
</feature>
<dbReference type="AlphaFoldDB" id="A0A7K1S3Y9"/>
<evidence type="ECO:0000313" key="3">
    <source>
        <dbReference type="Proteomes" id="UP000436006"/>
    </source>
</evidence>